<evidence type="ECO:0000256" key="5">
    <source>
        <dbReference type="ARBA" id="ARBA00023157"/>
    </source>
</evidence>
<evidence type="ECO:0000256" key="3">
    <source>
        <dbReference type="ARBA" id="ARBA00022827"/>
    </source>
</evidence>
<accession>A0A921AYK6</accession>
<reference evidence="8" key="2">
    <citation type="submission" date="2021-09" db="EMBL/GenBank/DDBJ databases">
        <authorList>
            <person name="Gilroy R."/>
        </authorList>
    </citation>
    <scope>NUCLEOTIDE SEQUENCE</scope>
    <source>
        <strain evidence="8">ChiGjej2B2-19336</strain>
    </source>
</reference>
<dbReference type="PRINTS" id="PR00469">
    <property type="entry name" value="PNDRDTASEII"/>
</dbReference>
<dbReference type="PROSITE" id="PS00573">
    <property type="entry name" value="PYRIDINE_REDOX_2"/>
    <property type="match status" value="1"/>
</dbReference>
<evidence type="ECO:0000256" key="1">
    <source>
        <dbReference type="ARBA" id="ARBA00009333"/>
    </source>
</evidence>
<comment type="similarity">
    <text evidence="1">Belongs to the class-II pyridine nucleotide-disulfide oxidoreductase family.</text>
</comment>
<dbReference type="GO" id="GO:0016668">
    <property type="term" value="F:oxidoreductase activity, acting on a sulfur group of donors, NAD(P) as acceptor"/>
    <property type="evidence" value="ECO:0007669"/>
    <property type="project" value="UniProtKB-ARBA"/>
</dbReference>
<evidence type="ECO:0000259" key="7">
    <source>
        <dbReference type="Pfam" id="PF07992"/>
    </source>
</evidence>
<dbReference type="RefSeq" id="WP_304123685.1">
    <property type="nucleotide sequence ID" value="NZ_DYZA01000228.1"/>
</dbReference>
<reference evidence="8" key="1">
    <citation type="journal article" date="2021" name="PeerJ">
        <title>Extensive microbial diversity within the chicken gut microbiome revealed by metagenomics and culture.</title>
        <authorList>
            <person name="Gilroy R."/>
            <person name="Ravi A."/>
            <person name="Getino M."/>
            <person name="Pursley I."/>
            <person name="Horton D.L."/>
            <person name="Alikhan N.F."/>
            <person name="Baker D."/>
            <person name="Gharbi K."/>
            <person name="Hall N."/>
            <person name="Watson M."/>
            <person name="Adriaenssens E.M."/>
            <person name="Foster-Nyarko E."/>
            <person name="Jarju S."/>
            <person name="Secka A."/>
            <person name="Antonio M."/>
            <person name="Oren A."/>
            <person name="Chaudhuri R.R."/>
            <person name="La Ragione R."/>
            <person name="Hildebrand F."/>
            <person name="Pallen M.J."/>
        </authorList>
    </citation>
    <scope>NUCLEOTIDE SEQUENCE</scope>
    <source>
        <strain evidence="8">ChiGjej2B2-19336</strain>
    </source>
</reference>
<dbReference type="InterPro" id="IPR050097">
    <property type="entry name" value="Ferredoxin-NADP_redctase_2"/>
</dbReference>
<name>A0A921AYK6_9BACT</name>
<dbReference type="InterPro" id="IPR036188">
    <property type="entry name" value="FAD/NAD-bd_sf"/>
</dbReference>
<dbReference type="PRINTS" id="PR00368">
    <property type="entry name" value="FADPNR"/>
</dbReference>
<dbReference type="PANTHER" id="PTHR48105">
    <property type="entry name" value="THIOREDOXIN REDUCTASE 1-RELATED-RELATED"/>
    <property type="match status" value="1"/>
</dbReference>
<dbReference type="Gene3D" id="3.50.50.60">
    <property type="entry name" value="FAD/NAD(P)-binding domain"/>
    <property type="match status" value="2"/>
</dbReference>
<gene>
    <name evidence="8" type="ORF">K8W16_11000</name>
</gene>
<keyword evidence="5" id="KW-1015">Disulfide bond</keyword>
<dbReference type="InterPro" id="IPR023753">
    <property type="entry name" value="FAD/NAD-binding_dom"/>
</dbReference>
<organism evidence="8 9">
    <name type="scientific">Mailhella massiliensis</name>
    <dbReference type="NCBI Taxonomy" id="1903261"/>
    <lineage>
        <taxon>Bacteria</taxon>
        <taxon>Pseudomonadati</taxon>
        <taxon>Thermodesulfobacteriota</taxon>
        <taxon>Desulfovibrionia</taxon>
        <taxon>Desulfovibrionales</taxon>
        <taxon>Desulfovibrionaceae</taxon>
        <taxon>Mailhella</taxon>
    </lineage>
</organism>
<comment type="caution">
    <text evidence="8">The sequence shown here is derived from an EMBL/GenBank/DDBJ whole genome shotgun (WGS) entry which is preliminary data.</text>
</comment>
<keyword evidence="6" id="KW-0676">Redox-active center</keyword>
<keyword evidence="2" id="KW-0285">Flavoprotein</keyword>
<evidence type="ECO:0000256" key="4">
    <source>
        <dbReference type="ARBA" id="ARBA00023002"/>
    </source>
</evidence>
<dbReference type="Pfam" id="PF07992">
    <property type="entry name" value="Pyr_redox_2"/>
    <property type="match status" value="1"/>
</dbReference>
<protein>
    <submittedName>
        <fullName evidence="8">FAD-dependent oxidoreductase</fullName>
    </submittedName>
</protein>
<dbReference type="AlphaFoldDB" id="A0A921AYK6"/>
<feature type="domain" description="FAD/NAD(P)-binding" evidence="7">
    <location>
        <begin position="4"/>
        <end position="294"/>
    </location>
</feature>
<dbReference type="EMBL" id="DYZA01000228">
    <property type="protein sequence ID" value="HJD98158.1"/>
    <property type="molecule type" value="Genomic_DNA"/>
</dbReference>
<dbReference type="Proteomes" id="UP000698963">
    <property type="component" value="Unassembled WGS sequence"/>
</dbReference>
<keyword evidence="3" id="KW-0274">FAD</keyword>
<sequence length="310" mass="32932">MMLYDAAVIGAGPAGITAALYLVRSGLNVALVETSAPGGQILSTAEIENYPGFPKSIKGWELADLFDAHLSGYAVERVRGKVLAVEAREDKTFRVALAEGKELETKTVVACTGAHHRTLGAPGEDAFRGRGVSYCAVCDGNFYRGRDVVVVGGGNSALEEALYLSRIVNKVYLVHRRDAFRGAMVYQNKVREAANIELVTGCVVDEIRGGQAGMDSVIVRRVDSGETRVLAAEGIFIYVGMEPASRYLPGEIKRDAAGFVLTDAEMCTSVPGIFAAGDLRAKRCRQVSSAVGDGATAATAASSYLEQWNA</sequence>
<keyword evidence="4" id="KW-0560">Oxidoreductase</keyword>
<evidence type="ECO:0000256" key="6">
    <source>
        <dbReference type="ARBA" id="ARBA00023284"/>
    </source>
</evidence>
<evidence type="ECO:0000313" key="9">
    <source>
        <dbReference type="Proteomes" id="UP000698963"/>
    </source>
</evidence>
<evidence type="ECO:0000313" key="8">
    <source>
        <dbReference type="EMBL" id="HJD98158.1"/>
    </source>
</evidence>
<proteinExistence type="inferred from homology"/>
<dbReference type="SUPFAM" id="SSF51905">
    <property type="entry name" value="FAD/NAD(P)-binding domain"/>
    <property type="match status" value="1"/>
</dbReference>
<evidence type="ECO:0000256" key="2">
    <source>
        <dbReference type="ARBA" id="ARBA00022630"/>
    </source>
</evidence>
<dbReference type="InterPro" id="IPR008255">
    <property type="entry name" value="Pyr_nucl-diS_OxRdtase_2_AS"/>
</dbReference>